<evidence type="ECO:0000256" key="6">
    <source>
        <dbReference type="SAM" id="Coils"/>
    </source>
</evidence>
<reference evidence="8 9" key="1">
    <citation type="submission" date="2016-04" db="EMBL/GenBank/DDBJ databases">
        <title>Draft Genome Assembly of the Bloom-forming Cyanobacterium Nodularia spumigena Strain CENA596 in Shrimp Production Ponds.</title>
        <authorList>
            <person name="Popin R.V."/>
            <person name="Rigonato J."/>
            <person name="Abreu V.A."/>
            <person name="Andreote A.P."/>
            <person name="Silveira S.B."/>
            <person name="Odebrecht C."/>
            <person name="Fiore M.F."/>
        </authorList>
    </citation>
    <scope>NUCLEOTIDE SEQUENCE [LARGE SCALE GENOMIC DNA]</scope>
    <source>
        <strain evidence="8 9">CENA596</strain>
    </source>
</reference>
<dbReference type="Proteomes" id="UP000076555">
    <property type="component" value="Unassembled WGS sequence"/>
</dbReference>
<evidence type="ECO:0000256" key="2">
    <source>
        <dbReference type="ARBA" id="ARBA00009477"/>
    </source>
</evidence>
<evidence type="ECO:0000256" key="3">
    <source>
        <dbReference type="ARBA" id="ARBA00022692"/>
    </source>
</evidence>
<evidence type="ECO:0000259" key="7">
    <source>
        <dbReference type="Pfam" id="PF26002"/>
    </source>
</evidence>
<feature type="domain" description="AprE-like beta-barrel" evidence="7">
    <location>
        <begin position="404"/>
        <end position="493"/>
    </location>
</feature>
<dbReference type="GO" id="GO:0016020">
    <property type="term" value="C:membrane"/>
    <property type="evidence" value="ECO:0007669"/>
    <property type="project" value="UniProtKB-SubCell"/>
</dbReference>
<dbReference type="Gene3D" id="2.40.50.100">
    <property type="match status" value="1"/>
</dbReference>
<dbReference type="InterPro" id="IPR058982">
    <property type="entry name" value="Beta-barrel_AprE"/>
</dbReference>
<proteinExistence type="inferred from homology"/>
<evidence type="ECO:0000313" key="8">
    <source>
        <dbReference type="EMBL" id="KZL49851.1"/>
    </source>
</evidence>
<sequence length="517" mass="58215">MSYISPNSSSVFLKKEQDEYKSYVQPSQETTKLHKTIPPGNTEDLYYGTEELLDALPKVWTRGVLYVLVGFASLALPWATFAKVDETGSARGRIEPQGATQKLDSQAQGSVKAVKVTEGDTVTQGQVLVELDSDILQTEVQQAEAKLSALQNQETQFEVLKSQLQLTLSIQKQQNQFQALEKMSQVNQAQQNLGLRQTTYNLQKLERQALVNQVQQQIQTAEDEQVSAEGRLSIDSRQVQRFQQLVNDGAVSENQVDQLKKEEQDSKRLYDRAKSDVKQAKLRFAEETSRYQAIMNQLQSDIQQAKHQLQAEKNSYQSLLQSGKLAVLKYQEQLKELERQVANLKAEIAQTRSKITSLKLQMQQRVVRSPVDGTIFDLPVTKPGEVVQVGQRIADIAPENTKIVLKANMPIQDSGFLNVGMPVKIKFDAFPFQEYGIIQGKVSRISPDSKTTQTPAGNIETYELEITLEQQYIHNGATRIPLTPGQTANAEVIVRQRRVIDFVLDPFKKLHKNGLEL</sequence>
<dbReference type="Pfam" id="PF26002">
    <property type="entry name" value="Beta-barrel_AprE"/>
    <property type="match status" value="1"/>
</dbReference>
<dbReference type="PANTHER" id="PTHR30386">
    <property type="entry name" value="MEMBRANE FUSION SUBUNIT OF EMRAB-TOLC MULTIDRUG EFFLUX PUMP"/>
    <property type="match status" value="1"/>
</dbReference>
<dbReference type="SUPFAM" id="SSF111369">
    <property type="entry name" value="HlyD-like secretion proteins"/>
    <property type="match status" value="1"/>
</dbReference>
<gene>
    <name evidence="8" type="ORF">A2T98_10585</name>
</gene>
<evidence type="ECO:0000313" key="9">
    <source>
        <dbReference type="Proteomes" id="UP000076555"/>
    </source>
</evidence>
<dbReference type="RefSeq" id="WP_063872747.1">
    <property type="nucleotide sequence ID" value="NZ_CAWMRI010000128.1"/>
</dbReference>
<feature type="coiled-coil region" evidence="6">
    <location>
        <begin position="256"/>
        <end position="361"/>
    </location>
</feature>
<keyword evidence="5" id="KW-0472">Membrane</keyword>
<comment type="similarity">
    <text evidence="2">Belongs to the membrane fusion protein (MFP) (TC 8.A.1) family.</text>
</comment>
<comment type="subcellular location">
    <subcellularLocation>
        <location evidence="1">Membrane</location>
        <topology evidence="1">Single-pass membrane protein</topology>
    </subcellularLocation>
</comment>
<dbReference type="PANTHER" id="PTHR30386:SF26">
    <property type="entry name" value="TRANSPORT PROTEIN COMB"/>
    <property type="match status" value="1"/>
</dbReference>
<dbReference type="OrthoDB" id="9775513at2"/>
<dbReference type="Gene3D" id="2.40.30.170">
    <property type="match status" value="1"/>
</dbReference>
<keyword evidence="4" id="KW-1133">Transmembrane helix</keyword>
<evidence type="ECO:0000256" key="5">
    <source>
        <dbReference type="ARBA" id="ARBA00023136"/>
    </source>
</evidence>
<evidence type="ECO:0000256" key="4">
    <source>
        <dbReference type="ARBA" id="ARBA00022989"/>
    </source>
</evidence>
<protein>
    <submittedName>
        <fullName evidence="8">Hemolysin D</fullName>
    </submittedName>
</protein>
<keyword evidence="6" id="KW-0175">Coiled coil</keyword>
<evidence type="ECO:0000256" key="1">
    <source>
        <dbReference type="ARBA" id="ARBA00004167"/>
    </source>
</evidence>
<accession>A0A166JLD1</accession>
<comment type="caution">
    <text evidence="8">The sequence shown here is derived from an EMBL/GenBank/DDBJ whole genome shotgun (WGS) entry which is preliminary data.</text>
</comment>
<dbReference type="AlphaFoldDB" id="A0A166JLD1"/>
<feature type="coiled-coil region" evidence="6">
    <location>
        <begin position="204"/>
        <end position="231"/>
    </location>
</feature>
<dbReference type="PRINTS" id="PR01490">
    <property type="entry name" value="RTXTOXIND"/>
</dbReference>
<dbReference type="InterPro" id="IPR050739">
    <property type="entry name" value="MFP"/>
</dbReference>
<organism evidence="8 9">
    <name type="scientific">Nodularia spumigena CENA596</name>
    <dbReference type="NCBI Taxonomy" id="1819295"/>
    <lineage>
        <taxon>Bacteria</taxon>
        <taxon>Bacillati</taxon>
        <taxon>Cyanobacteriota</taxon>
        <taxon>Cyanophyceae</taxon>
        <taxon>Nostocales</taxon>
        <taxon>Nodulariaceae</taxon>
        <taxon>Nodularia</taxon>
    </lineage>
</organism>
<dbReference type="EMBL" id="LWAJ01000128">
    <property type="protein sequence ID" value="KZL49851.1"/>
    <property type="molecule type" value="Genomic_DNA"/>
</dbReference>
<keyword evidence="3" id="KW-0812">Transmembrane</keyword>
<feature type="coiled-coil region" evidence="6">
    <location>
        <begin position="133"/>
        <end position="160"/>
    </location>
</feature>
<name>A0A166JLD1_NODSP</name>